<evidence type="ECO:0000259" key="4">
    <source>
        <dbReference type="Pfam" id="PF02769"/>
    </source>
</evidence>
<dbReference type="NCBIfam" id="TIGR01739">
    <property type="entry name" value="tegu_FGAM_synt"/>
    <property type="match status" value="1"/>
</dbReference>
<evidence type="ECO:0000256" key="3">
    <source>
        <dbReference type="ARBA" id="ARBA00022844"/>
    </source>
</evidence>
<dbReference type="SUPFAM" id="SSF52317">
    <property type="entry name" value="Class I glutamine amidotransferase-like"/>
    <property type="match status" value="1"/>
</dbReference>
<feature type="domain" description="Tegument protein herpes virus N-terminal" evidence="5">
    <location>
        <begin position="259"/>
        <end position="542"/>
    </location>
</feature>
<dbReference type="EMBL" id="AY839756">
    <property type="protein sequence ID" value="AAX58108.1"/>
    <property type="molecule type" value="Genomic_DNA"/>
</dbReference>
<dbReference type="GO" id="GO:0004642">
    <property type="term" value="F:phosphoribosylformylglycinamidine synthase activity"/>
    <property type="evidence" value="ECO:0007669"/>
    <property type="project" value="TreeGrafter"/>
</dbReference>
<dbReference type="SUPFAM" id="SSF55326">
    <property type="entry name" value="PurM N-terminal domain-like"/>
    <property type="match status" value="1"/>
</dbReference>
<dbReference type="GO" id="GO:0075733">
    <property type="term" value="P:intracellular transport of virus"/>
    <property type="evidence" value="ECO:0007669"/>
    <property type="project" value="InterPro"/>
</dbReference>
<proteinExistence type="predicted"/>
<keyword evidence="3" id="KW-0946">Virion</keyword>
<evidence type="ECO:0000259" key="5">
    <source>
        <dbReference type="Pfam" id="PF12818"/>
    </source>
</evidence>
<dbReference type="GO" id="GO:0006164">
    <property type="term" value="P:purine nucleotide biosynthetic process"/>
    <property type="evidence" value="ECO:0007669"/>
    <property type="project" value="TreeGrafter"/>
</dbReference>
<dbReference type="SUPFAM" id="SSF56042">
    <property type="entry name" value="PurM C-terminal domain-like"/>
    <property type="match status" value="1"/>
</dbReference>
<reference evidence="7" key="4">
    <citation type="journal article" date="2001" name="Virus Res.">
        <title>Detection and multigenic characterization of a novel gammaherpesvirus in goats.</title>
        <authorList>
            <person name="Chmielewicz B."/>
            <person name="Goltz M."/>
            <person name="Ehlers B."/>
        </authorList>
    </citation>
    <scope>NUCLEOTIDE SEQUENCE [LARGE SCALE GENOMIC DNA]</scope>
</reference>
<dbReference type="Gene3D" id="3.30.1330.10">
    <property type="entry name" value="PurM-like, N-terminal domain"/>
    <property type="match status" value="1"/>
</dbReference>
<name>Q2VSG8_9GAMA</name>
<evidence type="ECO:0000256" key="2">
    <source>
        <dbReference type="ARBA" id="ARBA00022580"/>
    </source>
</evidence>
<dbReference type="SMART" id="SM01211">
    <property type="entry name" value="GATase_5"/>
    <property type="match status" value="1"/>
</dbReference>
<dbReference type="GO" id="GO:0043657">
    <property type="term" value="C:host cell"/>
    <property type="evidence" value="ECO:0007669"/>
    <property type="project" value="GOC"/>
</dbReference>
<dbReference type="Gene3D" id="3.90.650.10">
    <property type="entry name" value="PurM-like C-terminal domain"/>
    <property type="match status" value="1"/>
</dbReference>
<dbReference type="InterPro" id="IPR010918">
    <property type="entry name" value="PurM-like_C_dom"/>
</dbReference>
<dbReference type="KEGG" id="vg:26684044"/>
<feature type="domain" description="PurM-like C-terminal" evidence="4">
    <location>
        <begin position="825"/>
        <end position="965"/>
    </location>
</feature>
<keyword evidence="2" id="KW-0920">Virion tegument</keyword>
<dbReference type="GO" id="GO:0019033">
    <property type="term" value="C:viral tegument"/>
    <property type="evidence" value="ECO:0007669"/>
    <property type="project" value="UniProtKB-SubCell"/>
</dbReference>
<accession>Q2VSG8</accession>
<reference evidence="7" key="2">
    <citation type="journal article" date="1998" name="J. Virol.">
        <title>Detection of a novel bovine lymphotropic herpesvirus.</title>
        <authorList>
            <person name="Rovnak J."/>
            <person name="Quackenbush S.L."/>
            <person name="Reyes R.A."/>
            <person name="Baines J.D."/>
            <person name="Parrish C.R."/>
            <person name="Casey J.W."/>
        </authorList>
    </citation>
    <scope>NUCLEOTIDE SEQUENCE [LARGE SCALE GENOMIC DNA]</scope>
</reference>
<dbReference type="InterPro" id="IPR024346">
    <property type="entry name" value="Tegument_herpes_virus_N"/>
</dbReference>
<dbReference type="Pfam" id="PF13507">
    <property type="entry name" value="GATase_5"/>
    <property type="match status" value="1"/>
</dbReference>
<evidence type="ECO:0000313" key="6">
    <source>
        <dbReference type="EMBL" id="AAX58108.1"/>
    </source>
</evidence>
<reference evidence="7" key="3">
    <citation type="journal article" date="2001" name="J. Gen. Virol.">
        <title>Ovine herpesvirus-2 glycoprotein B sequences from tissues of ruminant malignant catarrhal fever cases and healthy sheep are highly conserved.</title>
        <authorList>
            <person name="Dunowska M."/>
            <person name="Letchworth G.J."/>
            <person name="Collins J.K."/>
            <person name="DeMartini J.C."/>
        </authorList>
    </citation>
    <scope>NUCLEOTIDE SEQUENCE [LARGE SCALE GENOMIC DNA]</scope>
</reference>
<dbReference type="Pfam" id="PF12818">
    <property type="entry name" value="Tegument_dsDNA"/>
    <property type="match status" value="1"/>
</dbReference>
<keyword evidence="7" id="KW-1185">Reference proteome</keyword>
<comment type="subcellular location">
    <subcellularLocation>
        <location evidence="1">Virion tegument</location>
    </subcellularLocation>
</comment>
<dbReference type="InterPro" id="IPR036676">
    <property type="entry name" value="PurM-like_C_sf"/>
</dbReference>
<reference evidence="6 7" key="1">
    <citation type="journal article" date="1993" name="Arch. Virol.">
        <title>PCR detection of the sheep-associated agent of malignant catarrhal fever.</title>
        <authorList>
            <person name="Baxter S.I."/>
            <person name="Pow I."/>
            <person name="Bridgen A."/>
            <person name="Reid H.W."/>
        </authorList>
    </citation>
    <scope>NUCLEOTIDE SEQUENCE [LARGE SCALE GENOMIC DNA]</scope>
    <source>
        <strain evidence="6">BJ1035</strain>
    </source>
</reference>
<dbReference type="Gene3D" id="3.40.50.880">
    <property type="match status" value="1"/>
</dbReference>
<dbReference type="Proteomes" id="UP000153759">
    <property type="component" value="Segment"/>
</dbReference>
<dbReference type="InterPro" id="IPR010077">
    <property type="entry name" value="Herpes_virus_tegument"/>
</dbReference>
<dbReference type="GeneID" id="26684044"/>
<dbReference type="PANTHER" id="PTHR10099:SF1">
    <property type="entry name" value="PHOSPHORIBOSYLFORMYLGLYCINAMIDINE SYNTHASE"/>
    <property type="match status" value="1"/>
</dbReference>
<dbReference type="InterPro" id="IPR029062">
    <property type="entry name" value="Class_I_gatase-like"/>
</dbReference>
<evidence type="ECO:0000256" key="1">
    <source>
        <dbReference type="ARBA" id="ARBA00004535"/>
    </source>
</evidence>
<sequence>MSLYLLPNIRRVFKQSITKAWFSNTDYSIEEEQVLAKYLDNPGEVSIISGTVTSESILIVTVDTNEDAATSGMSYDEVFTTIQSLLYPLIKSTDPTPVSKNPMRRRMMKILYGPDLKRIPTTFSQEMVALLGTLNLRQVLRVDLGRCFSFISLYEPSDLTSELIIGDLKHPYTEIIYPEDLTSIPVNPEVIHYASDIIQLTGNDDRICKYVMKKAGAQVPLAQQVAHLPNISIPSTSVATSLSFKIRAALNLTKEMSSFHYAILQCSSNLGYISQQLDTLRMQRSIFVENSGLGGCLGAYVTSEQFNNKLSFEEMRELHSSLMVQSGSAARAGVPLVCGFSRFLFSTDESQLKLFKPMLYECYLASAIGTNLTSAAYGPGNVLVALGSYSPAVADDTAPYYYRDSVLDYNKVTQTLNAFYSSIASPCVSSSLRDLGRRTVREHLFALLRNGGVNLYVSGLPEVLVYQLKHISEEEWGQSLEQLLDVYFFDTYSNLLFLTLTNEKIYNNLGQQFRPLDILQQVARLYGCTVHILGETVPDTGIHVWNDLATPFDYTAKHHKGVKKYSIHQYSEEPRPLTSRQDTDPDLECTVIAPSFNWAEGFVLNECVQNILLNPTVGSKSYIVHHMDRCGNGLVVQQPGVGPFDLPLADYGLVLHSLVKPSSKPDEGSDSISRWSSMSISELLKVNDPSVHENMPATCLALGEQALRIASAPVEGAIWAIAELLTNLMLGPRISLENLIITASATWDPTGNPEELKQTLLACKAYAQELNANFVVSSASSSAPPDSRYLDSHPEGKPLKFFKNIVFSGACKVTSLHRTVPVLQKPGNALVHLSINPAWGLTGSVFESLYGLKLGTVEKIPAPKLAALFSIVQEYIEADRVVSGHDISDGGFVASLLELCFSTEYTVRITLPPEYQPVAYLFSEAPGAVLELDIHHLPSLLARCQKAGIYCKEIGYISTSEKGALSLSHRGKVIFEQQIASLRSTWSHHSDTLFAKFSNDLEEDSMYKHDYGANEVDFGDLRQQLLDNYVAFYHSPDIRSKVAVLTWPGMVKEESLTWAFTNSQFDVYTVCVQEINDPKFLDEFRGLAIGSGSGCMDPQLAAGAAVKALLEAPGYNVVLSALLRFFKRPNTFSLGCGEFGFIVASQFIHNLNSAAPGPSTSHSKLQLTPFTLEKNKSGVYESRWLSVRVSESSPSIMLTPCRGMVLPCWVQGKYLGLSYSADGVEHSLFQTNTVACSYHGQSKTPEAFARHYPRNPSGNSSVAGLCSNDGRHLALLFDPSLAFFPFQWQHLPPEYKQLKTSPWSLLFYQMHNWCLS</sequence>
<protein>
    <submittedName>
        <fullName evidence="6">ORF75</fullName>
    </submittedName>
</protein>
<dbReference type="RefSeq" id="YP_438197.1">
    <property type="nucleotide sequence ID" value="NC_007646.1"/>
</dbReference>
<dbReference type="Pfam" id="PF02769">
    <property type="entry name" value="AIRS_C"/>
    <property type="match status" value="1"/>
</dbReference>
<reference evidence="7" key="5">
    <citation type="journal article" date="2002" name="J. Gen. Virol.">
        <title>Isolation and expression of three open reading frames from ovine herpesvirus-2.</title>
        <authorList>
            <person name="Coulter L.J."/>
            <person name="Reid H.W."/>
        </authorList>
    </citation>
    <scope>NUCLEOTIDE SEQUENCE [LARGE SCALE GENOMIC DNA]</scope>
</reference>
<reference evidence="6 7" key="7">
    <citation type="journal article" date="2009" name="Vet. Microbiol.">
        <title>Ovine herpesvirus 2 structural proteins in epithelial cells and M-cells of the appendix in rabbits with malignant catarrhal fever.</title>
        <authorList>
            <person name="Meier-Trummer C.S."/>
            <person name="Tobler K."/>
            <person name="Hilbe M."/>
            <person name="Stewart J.P."/>
            <person name="Hart J."/>
            <person name="Campbell I."/>
            <person name="Haig D.M."/>
            <person name="Glauser D.L."/>
            <person name="Ehrensperger F."/>
            <person name="Ackermann M."/>
        </authorList>
    </citation>
    <scope>NUCLEOTIDE SEQUENCE [LARGE SCALE GENOMIC DNA]</scope>
    <source>
        <strain evidence="6">BJ1035</strain>
    </source>
</reference>
<dbReference type="PANTHER" id="PTHR10099">
    <property type="entry name" value="PHOSPHORIBOSYLFORMYLGLYCINAMIDINE SYNTHASE"/>
    <property type="match status" value="1"/>
</dbReference>
<organism evidence="6 7">
    <name type="scientific">Ovine gammaherpesvirus 2</name>
    <dbReference type="NCBI Taxonomy" id="10398"/>
    <lineage>
        <taxon>Viruses</taxon>
        <taxon>Duplodnaviria</taxon>
        <taxon>Heunggongvirae</taxon>
        <taxon>Peploviricota</taxon>
        <taxon>Herviviricetes</taxon>
        <taxon>Herpesvirales</taxon>
        <taxon>Orthoherpesviridae</taxon>
        <taxon>Gammaherpesvirinae</taxon>
        <taxon>Macavirus</taxon>
        <taxon>Macavirus ovinegamma2</taxon>
    </lineage>
</organism>
<evidence type="ECO:0000313" key="7">
    <source>
        <dbReference type="Proteomes" id="UP000153759"/>
    </source>
</evidence>
<reference evidence="7" key="6">
    <citation type="journal article" date="2002" name="J. Gen. Virol.">
        <title>Ovine herpesvirus 2 lytic cycle replication and capsid production.</title>
        <authorList>
            <person name="Rosbottom J."/>
            <person name="Dalziel R.G."/>
            <person name="Reid H.W."/>
            <person name="Stewart J.P."/>
        </authorList>
    </citation>
    <scope>NUCLEOTIDE SEQUENCE [LARGE SCALE GENOMIC DNA]</scope>
</reference>
<dbReference type="InterPro" id="IPR036921">
    <property type="entry name" value="PurM-like_N_sf"/>
</dbReference>